<keyword evidence="1" id="KW-0812">Transmembrane</keyword>
<evidence type="ECO:0000313" key="2">
    <source>
        <dbReference type="EMBL" id="ADA61444.1"/>
    </source>
</evidence>
<organism evidence="2">
    <name type="scientific">Staphylococcus epidermidis</name>
    <dbReference type="NCBI Taxonomy" id="1282"/>
    <lineage>
        <taxon>Bacteria</taxon>
        <taxon>Bacillati</taxon>
        <taxon>Bacillota</taxon>
        <taxon>Bacilli</taxon>
        <taxon>Bacillales</taxon>
        <taxon>Staphylococcaceae</taxon>
        <taxon>Staphylococcus</taxon>
    </lineage>
</organism>
<protein>
    <submittedName>
        <fullName evidence="2">Uncharacterized protein</fullName>
    </submittedName>
</protein>
<reference evidence="2" key="2">
    <citation type="submission" date="2009-12" db="EMBL/GenBank/DDBJ databases">
        <authorList>
            <person name="Summers A.O."/>
            <person name="Shearer J."/>
            <person name="Wireman J."/>
        </authorList>
    </citation>
    <scope>NUCLEOTIDE SEQUENCE</scope>
    <source>
        <strain evidence="2">CDC8</strain>
        <plasmid evidence="2">SAP016A</plasmid>
    </source>
</reference>
<sequence>MNSVSDEYTGRSFTIWASLSLLIQSFVSPILGKGVNELGDTIGFNIILIVSLIMIIFLFFINRSKNISYDYIKVQRGEANE</sequence>
<dbReference type="AlphaFoldDB" id="D2J6G3"/>
<keyword evidence="2" id="KW-0614">Plasmid</keyword>
<geneLocation type="plasmid" evidence="2">
    <name>SAP016A</name>
</geneLocation>
<keyword evidence="1" id="KW-0472">Membrane</keyword>
<reference evidence="2" key="1">
    <citation type="submission" date="2009-08" db="EMBL/GenBank/DDBJ databases">
        <authorList>
            <person name="Gill J."/>
            <person name="Borman J."/>
            <person name="Shetty J."/>
            <person name="Hostetler J."/>
            <person name="Durkin S."/>
            <person name="Montgomery B."/>
        </authorList>
    </citation>
    <scope>NUCLEOTIDE SEQUENCE</scope>
    <source>
        <strain evidence="2">CDC8</strain>
        <plasmid evidence="2">SAP016A</plasmid>
    </source>
</reference>
<accession>D2J6G3</accession>
<proteinExistence type="predicted"/>
<name>D2J6G3_STAEP</name>
<evidence type="ECO:0000256" key="1">
    <source>
        <dbReference type="SAM" id="Phobius"/>
    </source>
</evidence>
<feature type="transmembrane region" description="Helical" evidence="1">
    <location>
        <begin position="12"/>
        <end position="30"/>
    </location>
</feature>
<gene>
    <name evidence="2" type="ORF">SAP016A_044</name>
</gene>
<keyword evidence="1" id="KW-1133">Transmembrane helix</keyword>
<feature type="transmembrane region" description="Helical" evidence="1">
    <location>
        <begin position="42"/>
        <end position="61"/>
    </location>
</feature>
<dbReference type="EMBL" id="GQ900381">
    <property type="protein sequence ID" value="ADA61444.1"/>
    <property type="molecule type" value="Genomic_DNA"/>
</dbReference>